<proteinExistence type="predicted"/>
<organism evidence="1 2">
    <name type="scientific">Blyttiomyces helicus</name>
    <dbReference type="NCBI Taxonomy" id="388810"/>
    <lineage>
        <taxon>Eukaryota</taxon>
        <taxon>Fungi</taxon>
        <taxon>Fungi incertae sedis</taxon>
        <taxon>Chytridiomycota</taxon>
        <taxon>Chytridiomycota incertae sedis</taxon>
        <taxon>Chytridiomycetes</taxon>
        <taxon>Chytridiomycetes incertae sedis</taxon>
        <taxon>Blyttiomyces</taxon>
    </lineage>
</organism>
<evidence type="ECO:0000313" key="1">
    <source>
        <dbReference type="EMBL" id="RKO86183.1"/>
    </source>
</evidence>
<dbReference type="OrthoDB" id="10657476at2759"/>
<dbReference type="EMBL" id="KZ998405">
    <property type="protein sequence ID" value="RKO86183.1"/>
    <property type="molecule type" value="Genomic_DNA"/>
</dbReference>
<protein>
    <submittedName>
        <fullName evidence="1">Uncharacterized protein</fullName>
    </submittedName>
</protein>
<sequence length="199" mass="23179">MDLSLERWAHHDKLLAQRPEAGSDKIAEWAASAQAYKEVVFFLHANRSEGCDNKAMLYAITFGHIPSMQFLHEIRHEKKGDMEIEHEVECERWKAVMTFLRTHRIDHRPESDIMNEVVLWRCPDIVLVVLATRPEVYCYKAAMMTAFISGATNTLRVMYAADDRLSDHRVQRLFEQYSAKMKAGYSARLVDFFYVRCTS</sequence>
<reference evidence="2" key="1">
    <citation type="journal article" date="2018" name="Nat. Microbiol.">
        <title>Leveraging single-cell genomics to expand the fungal tree of life.</title>
        <authorList>
            <person name="Ahrendt S.R."/>
            <person name="Quandt C.A."/>
            <person name="Ciobanu D."/>
            <person name="Clum A."/>
            <person name="Salamov A."/>
            <person name="Andreopoulos B."/>
            <person name="Cheng J.F."/>
            <person name="Woyke T."/>
            <person name="Pelin A."/>
            <person name="Henrissat B."/>
            <person name="Reynolds N.K."/>
            <person name="Benny G.L."/>
            <person name="Smith M.E."/>
            <person name="James T.Y."/>
            <person name="Grigoriev I.V."/>
        </authorList>
    </citation>
    <scope>NUCLEOTIDE SEQUENCE [LARGE SCALE GENOMIC DNA]</scope>
</reference>
<dbReference type="AlphaFoldDB" id="A0A4P9W4H5"/>
<accession>A0A4P9W4H5</accession>
<evidence type="ECO:0000313" key="2">
    <source>
        <dbReference type="Proteomes" id="UP000269721"/>
    </source>
</evidence>
<dbReference type="Proteomes" id="UP000269721">
    <property type="component" value="Unassembled WGS sequence"/>
</dbReference>
<gene>
    <name evidence="1" type="ORF">BDK51DRAFT_48523</name>
</gene>
<name>A0A4P9W4H5_9FUNG</name>
<keyword evidence="2" id="KW-1185">Reference proteome</keyword>